<dbReference type="Proteomes" id="UP000887580">
    <property type="component" value="Unplaced"/>
</dbReference>
<organism evidence="1 2">
    <name type="scientific">Panagrolaimus sp. PS1159</name>
    <dbReference type="NCBI Taxonomy" id="55785"/>
    <lineage>
        <taxon>Eukaryota</taxon>
        <taxon>Metazoa</taxon>
        <taxon>Ecdysozoa</taxon>
        <taxon>Nematoda</taxon>
        <taxon>Chromadorea</taxon>
        <taxon>Rhabditida</taxon>
        <taxon>Tylenchina</taxon>
        <taxon>Panagrolaimomorpha</taxon>
        <taxon>Panagrolaimoidea</taxon>
        <taxon>Panagrolaimidae</taxon>
        <taxon>Panagrolaimus</taxon>
    </lineage>
</organism>
<name>A0AC35GTV4_9BILA</name>
<reference evidence="2" key="1">
    <citation type="submission" date="2022-11" db="UniProtKB">
        <authorList>
            <consortium name="WormBaseParasite"/>
        </authorList>
    </citation>
    <scope>IDENTIFICATION</scope>
</reference>
<evidence type="ECO:0000313" key="2">
    <source>
        <dbReference type="WBParaSite" id="PS1159_v2.g8463.t1"/>
    </source>
</evidence>
<evidence type="ECO:0000313" key="1">
    <source>
        <dbReference type="Proteomes" id="UP000887580"/>
    </source>
</evidence>
<protein>
    <submittedName>
        <fullName evidence="2">Uncharacterized protein</fullName>
    </submittedName>
</protein>
<proteinExistence type="predicted"/>
<accession>A0AC35GTV4</accession>
<sequence>MSVFLKISVLSLLFGTIISVSPTLRILTTPLVTSTTSTSTTLTSTLTTTTTSASTTTPHCGEWSEWSCTCCGGCPTRRCARSCQSTPGCLDPTCSGEGDKLDSTPCASPSETCKFPLPDCCDGQEAYVNFETVARWCRASSS</sequence>
<dbReference type="WBParaSite" id="PS1159_v2.g8463.t1">
    <property type="protein sequence ID" value="PS1159_v2.g8463.t1"/>
    <property type="gene ID" value="PS1159_v2.g8463"/>
</dbReference>